<feature type="compositionally biased region" description="Acidic residues" evidence="7">
    <location>
        <begin position="541"/>
        <end position="564"/>
    </location>
</feature>
<dbReference type="GO" id="GO:0006325">
    <property type="term" value="P:chromatin organization"/>
    <property type="evidence" value="ECO:0007669"/>
    <property type="project" value="UniProtKB-KW"/>
</dbReference>
<feature type="compositionally biased region" description="Basic and acidic residues" evidence="7">
    <location>
        <begin position="336"/>
        <end position="345"/>
    </location>
</feature>
<dbReference type="InterPro" id="IPR007728">
    <property type="entry name" value="Pre-SET_dom"/>
</dbReference>
<feature type="compositionally biased region" description="Polar residues" evidence="7">
    <location>
        <begin position="226"/>
        <end position="244"/>
    </location>
</feature>
<feature type="repeat" description="ANK" evidence="6">
    <location>
        <begin position="902"/>
        <end position="934"/>
    </location>
</feature>
<evidence type="ECO:0000259" key="8">
    <source>
        <dbReference type="PROSITE" id="PS50280"/>
    </source>
</evidence>
<dbReference type="SUPFAM" id="SSF82199">
    <property type="entry name" value="SET domain"/>
    <property type="match status" value="1"/>
</dbReference>
<dbReference type="InterPro" id="IPR038035">
    <property type="entry name" value="SET_EHMT1"/>
</dbReference>
<gene>
    <name evidence="10" type="ORF">GRJ2_002303700</name>
</gene>
<dbReference type="PROSITE" id="PS50280">
    <property type="entry name" value="SET"/>
    <property type="match status" value="1"/>
</dbReference>
<dbReference type="CDD" id="cd10535">
    <property type="entry name" value="SET_EHMT1"/>
    <property type="match status" value="1"/>
</dbReference>
<comment type="subcellular location">
    <subcellularLocation>
        <location evidence="1">Chromosome</location>
    </subcellularLocation>
</comment>
<organism evidence="10 11">
    <name type="scientific">Grus japonensis</name>
    <name type="common">Japanese crane</name>
    <name type="synonym">Red-crowned crane</name>
    <dbReference type="NCBI Taxonomy" id="30415"/>
    <lineage>
        <taxon>Eukaryota</taxon>
        <taxon>Metazoa</taxon>
        <taxon>Chordata</taxon>
        <taxon>Craniata</taxon>
        <taxon>Vertebrata</taxon>
        <taxon>Euteleostomi</taxon>
        <taxon>Archelosauria</taxon>
        <taxon>Archosauria</taxon>
        <taxon>Dinosauria</taxon>
        <taxon>Saurischia</taxon>
        <taxon>Theropoda</taxon>
        <taxon>Coelurosauria</taxon>
        <taxon>Aves</taxon>
        <taxon>Neognathae</taxon>
        <taxon>Neoaves</taxon>
        <taxon>Gruiformes</taxon>
        <taxon>Gruidae</taxon>
        <taxon>Grus</taxon>
    </lineage>
</organism>
<evidence type="ECO:0000256" key="4">
    <source>
        <dbReference type="ARBA" id="ARBA00022691"/>
    </source>
</evidence>
<keyword evidence="4" id="KW-0949">S-adenosyl-L-methionine</keyword>
<dbReference type="PROSITE" id="PS50867">
    <property type="entry name" value="PRE_SET"/>
    <property type="match status" value="1"/>
</dbReference>
<keyword evidence="5" id="KW-0156">Chromatin regulator</keyword>
<dbReference type="CDD" id="cd20905">
    <property type="entry name" value="EHMT_ZBD"/>
    <property type="match status" value="1"/>
</dbReference>
<feature type="compositionally biased region" description="Acidic residues" evidence="7">
    <location>
        <begin position="491"/>
        <end position="509"/>
    </location>
</feature>
<evidence type="ECO:0000256" key="7">
    <source>
        <dbReference type="SAM" id="MobiDB-lite"/>
    </source>
</evidence>
<feature type="domain" description="Pre-SET" evidence="9">
    <location>
        <begin position="1262"/>
        <end position="1325"/>
    </location>
</feature>
<keyword evidence="11" id="KW-1185">Reference proteome</keyword>
<dbReference type="PROSITE" id="PS50088">
    <property type="entry name" value="ANK_REPEAT"/>
    <property type="match status" value="5"/>
</dbReference>
<evidence type="ECO:0000256" key="2">
    <source>
        <dbReference type="ARBA" id="ARBA00022454"/>
    </source>
</evidence>
<dbReference type="FunFam" id="2.170.270.10:FF:000005">
    <property type="entry name" value="Euchromatic histone-lysine N-methyltransferase 2"/>
    <property type="match status" value="1"/>
</dbReference>
<feature type="repeat" description="ANK" evidence="6">
    <location>
        <begin position="869"/>
        <end position="901"/>
    </location>
</feature>
<evidence type="ECO:0000313" key="10">
    <source>
        <dbReference type="EMBL" id="GAB0198383.1"/>
    </source>
</evidence>
<dbReference type="InterPro" id="IPR001214">
    <property type="entry name" value="SET_dom"/>
</dbReference>
<dbReference type="PRINTS" id="PR01415">
    <property type="entry name" value="ANKYRIN"/>
</dbReference>
<accession>A0ABC9XL02</accession>
<feature type="compositionally biased region" description="Basic and acidic residues" evidence="7">
    <location>
        <begin position="371"/>
        <end position="392"/>
    </location>
</feature>
<dbReference type="InterPro" id="IPR047762">
    <property type="entry name" value="EHMT_CRR"/>
</dbReference>
<sequence>MGSAARLELEQLFCFNEEDGTDTVEYLNQQHSGIECTLSTFADDTKLCGAVDKPEAQDAIQWDLDKLEKWPRVNLMKFNKAKCNVLHLGQENPRYQYRLEEEGIESSPEEKDLGLLVDEKLDMSQQCARAAQKANHVLGCIPSSVTSRLREGILPLCSALVRPPCSAASSSGVPRTRRTWSRWRFNAMAADESATEKQAGEPKMAVDGETNGSCEHSEAGSHPNPAKNTQDNTKVSQQDSSTKLNRIAENGISERDGETGKQNHMKANDFTQTSVTGSNGYILTKQMAQEQPLRTTSTFASLTGHAAKTLPGGASKGRTVGSFSQMQATMPTKLGEGSKDMDAKKATAANAEVKVHRARKTMPKPTPSLHASKDPKDGRDSRDQKESKEEGNKNVLEFGKPLPLPSLPGLHQSLPQNQSYVATTKSQTAAAVSRKKKRRMGTYSLVPKKKTKVLKQRTMIEMFKSITHSSAGAKSEKDLGDASPHVNGESIDVDSEEEDSDELEEEDDHGAEQAAVFPADDNRTSKDSASDADNARKIDDGESEEEQESGESGEEEEDGDESDLSSESSIKKKLLKRKGKTDSPWLKPTRKRRRRNKKKQASVLGAEAYKPSLGGREVPGQENSMEYMEVPLDSLDLRVKGILSSPAGGLSNGPEAMEVDGLQEVPLCSCRMETPKSREITTLANNQCMATESVDNEGTFMECQPESSISHRFHKNCASQVNDMSYCPHCGEEASKAKEVTIAKADTTSTVSLTYEQQKPAAVEGRADTTTGSGTGTRLSEEDKPESSAAEGFDMAGSSVFPKPTTSLTQGPVKETLESALIALDSEKPKKLRFHPKQLYFSARQGELQKVLLMLVDGIDPNFKMEHQSKRTPLHAAAESGHVDICHMLIQAGANIDTCSEDQRTPLMEAAENNHLETVKYLIKAGALVDPKDAEGSTCLHLAAKKGHYDVVQYLLSNGKMDVNCQDDGGWTPMIWATEYKHIELVKLLLAKGSDINIRDNVAKKASSILACISVASRTRAVTIPLYSALVRPHLECCVQFWAPHYKKDVKVLECVQRRAMKLVKGLEHKSDEEQLRELRLFSLEKRRLRGDLITLYNCLRGGCSQEENICLHWAAFSGCVDIAEILLAAKCDLHAVNIHGDSPLHIAARENRYECVVLFLSRGSDVTLKNKEGETPLQCSSLNSQVWVALQMNKTLKESSTDKPAQIEKVVSRDIARGYERIPIPCVNSVDSEPCPSNYKYVSQNCVTSPMDIDRNITHLQYCVCIDDCSSSNCMCGQLSMRCWYDKDGRLLPEFNMAEPPLIFECNHACSCWRTCRNRVVQNGLRTRLQLYRTQKMGWGVRTMQDIPLGTFVCEYVGELISDSEADVREEDSYLFDLDNKDGEVYCIDARFYGNISRFINHLCEPNLIPVRVFMSHQDLRFPRIAFFSTRHIEAGEEIGFDYGDRFWDIKGKYFSCQCGSPKCKHSSSALAQRQASTSSQDTQENGLPDTSSATAAGPF</sequence>
<evidence type="ECO:0000259" key="9">
    <source>
        <dbReference type="PROSITE" id="PS50867"/>
    </source>
</evidence>
<keyword evidence="6" id="KW-0040">ANK repeat</keyword>
<feature type="repeat" description="ANK" evidence="6">
    <location>
        <begin position="935"/>
        <end position="959"/>
    </location>
</feature>
<proteinExistence type="predicted"/>
<evidence type="ECO:0000313" key="11">
    <source>
        <dbReference type="Proteomes" id="UP001623348"/>
    </source>
</evidence>
<dbReference type="GO" id="GO:0008168">
    <property type="term" value="F:methyltransferase activity"/>
    <property type="evidence" value="ECO:0007669"/>
    <property type="project" value="UniProtKB-KW"/>
</dbReference>
<feature type="region of interest" description="Disordered" evidence="7">
    <location>
        <begin position="755"/>
        <end position="812"/>
    </location>
</feature>
<feature type="repeat" description="ANK" evidence="6">
    <location>
        <begin position="1140"/>
        <end position="1172"/>
    </location>
</feature>
<dbReference type="InterPro" id="IPR043550">
    <property type="entry name" value="EHMT1/EHMT2"/>
</dbReference>
<feature type="region of interest" description="Disordered" evidence="7">
    <location>
        <begin position="333"/>
        <end position="416"/>
    </location>
</feature>
<dbReference type="Gene3D" id="2.170.270.10">
    <property type="entry name" value="SET domain"/>
    <property type="match status" value="1"/>
</dbReference>
<feature type="domain" description="SET" evidence="8">
    <location>
        <begin position="1328"/>
        <end position="1445"/>
    </location>
</feature>
<dbReference type="GO" id="GO:0032259">
    <property type="term" value="P:methylation"/>
    <property type="evidence" value="ECO:0007669"/>
    <property type="project" value="UniProtKB-KW"/>
</dbReference>
<dbReference type="GO" id="GO:0005694">
    <property type="term" value="C:chromosome"/>
    <property type="evidence" value="ECO:0007669"/>
    <property type="project" value="UniProtKB-SubCell"/>
</dbReference>
<dbReference type="SMART" id="SM00317">
    <property type="entry name" value="SET"/>
    <property type="match status" value="1"/>
</dbReference>
<keyword evidence="3" id="KW-0808">Transferase</keyword>
<dbReference type="InterPro" id="IPR036770">
    <property type="entry name" value="Ankyrin_rpt-contain_sf"/>
</dbReference>
<feature type="region of interest" description="Disordered" evidence="7">
    <location>
        <begin position="464"/>
        <end position="620"/>
    </location>
</feature>
<comment type="caution">
    <text evidence="10">The sequence shown here is derived from an EMBL/GenBank/DDBJ whole genome shotgun (WGS) entry which is preliminary data.</text>
</comment>
<evidence type="ECO:0000256" key="6">
    <source>
        <dbReference type="PROSITE-ProRule" id="PRU00023"/>
    </source>
</evidence>
<dbReference type="Pfam" id="PF00856">
    <property type="entry name" value="SET"/>
    <property type="match status" value="1"/>
</dbReference>
<evidence type="ECO:0000256" key="3">
    <source>
        <dbReference type="ARBA" id="ARBA00022603"/>
    </source>
</evidence>
<dbReference type="InterPro" id="IPR046341">
    <property type="entry name" value="SET_dom_sf"/>
</dbReference>
<dbReference type="EMBL" id="BAAFJT010000020">
    <property type="protein sequence ID" value="GAB0198383.1"/>
    <property type="molecule type" value="Genomic_DNA"/>
</dbReference>
<name>A0ABC9XL02_GRUJA</name>
<feature type="compositionally biased region" description="Basic residues" evidence="7">
    <location>
        <begin position="588"/>
        <end position="600"/>
    </location>
</feature>
<evidence type="ECO:0000256" key="1">
    <source>
        <dbReference type="ARBA" id="ARBA00004286"/>
    </source>
</evidence>
<feature type="region of interest" description="Disordered" evidence="7">
    <location>
        <begin position="1471"/>
        <end position="1501"/>
    </location>
</feature>
<dbReference type="PROSITE" id="PS50297">
    <property type="entry name" value="ANK_REP_REGION"/>
    <property type="match status" value="5"/>
</dbReference>
<feature type="region of interest" description="Disordered" evidence="7">
    <location>
        <begin position="189"/>
        <end position="273"/>
    </location>
</feature>
<feature type="repeat" description="ANK" evidence="6">
    <location>
        <begin position="969"/>
        <end position="1001"/>
    </location>
</feature>
<dbReference type="PANTHER" id="PTHR46307">
    <property type="entry name" value="G9A, ISOFORM B"/>
    <property type="match status" value="1"/>
</dbReference>
<feature type="compositionally biased region" description="Basic and acidic residues" evidence="7">
    <location>
        <begin position="194"/>
        <end position="206"/>
    </location>
</feature>
<dbReference type="SMART" id="SM00248">
    <property type="entry name" value="ANK"/>
    <property type="match status" value="6"/>
</dbReference>
<dbReference type="InterPro" id="IPR002110">
    <property type="entry name" value="Ankyrin_rpt"/>
</dbReference>
<dbReference type="PANTHER" id="PTHR46307:SF2">
    <property type="entry name" value="HISTONE-LYSINE N-METHYLTRANSFERASE EHMT1"/>
    <property type="match status" value="1"/>
</dbReference>
<dbReference type="Proteomes" id="UP001623348">
    <property type="component" value="Unassembled WGS sequence"/>
</dbReference>
<dbReference type="Pfam" id="PF13637">
    <property type="entry name" value="Ank_4"/>
    <property type="match status" value="1"/>
</dbReference>
<feature type="compositionally biased region" description="Basic and acidic residues" evidence="7">
    <location>
        <begin position="520"/>
        <end position="540"/>
    </location>
</feature>
<evidence type="ECO:0000256" key="5">
    <source>
        <dbReference type="ARBA" id="ARBA00022853"/>
    </source>
</evidence>
<feature type="compositionally biased region" description="Basic and acidic residues" evidence="7">
    <location>
        <begin position="252"/>
        <end position="261"/>
    </location>
</feature>
<dbReference type="SUPFAM" id="SSF48403">
    <property type="entry name" value="Ankyrin repeat"/>
    <property type="match status" value="1"/>
</dbReference>
<dbReference type="Gene3D" id="1.25.40.20">
    <property type="entry name" value="Ankyrin repeat-containing domain"/>
    <property type="match status" value="2"/>
</dbReference>
<dbReference type="Pfam" id="PF05033">
    <property type="entry name" value="Pre-SET"/>
    <property type="match status" value="1"/>
</dbReference>
<protein>
    <submittedName>
        <fullName evidence="10">Histone-lysine N-methyltransferase EHMT1</fullName>
    </submittedName>
</protein>
<feature type="compositionally biased region" description="Low complexity" evidence="7">
    <location>
        <begin position="407"/>
        <end position="416"/>
    </location>
</feature>
<dbReference type="Pfam" id="PF12796">
    <property type="entry name" value="Ank_2"/>
    <property type="match status" value="2"/>
</dbReference>
<keyword evidence="3" id="KW-0489">Methyltransferase</keyword>
<reference evidence="10 11" key="1">
    <citation type="submission" date="2024-06" db="EMBL/GenBank/DDBJ databases">
        <title>The draft genome of Grus japonensis, version 3.</title>
        <authorList>
            <person name="Nabeshima K."/>
            <person name="Suzuki S."/>
            <person name="Onuma M."/>
        </authorList>
    </citation>
    <scope>NUCLEOTIDE SEQUENCE [LARGE SCALE GENOMIC DNA]</scope>
    <source>
        <strain evidence="10 11">451A</strain>
    </source>
</reference>
<dbReference type="Pfam" id="PF21533">
    <property type="entry name" value="EHMT1-2_CRR"/>
    <property type="match status" value="1"/>
</dbReference>
<keyword evidence="2" id="KW-0158">Chromosome</keyword>
<dbReference type="SMART" id="SM00468">
    <property type="entry name" value="PreSET"/>
    <property type="match status" value="1"/>
</dbReference>